<sequence length="551" mass="61912">MGGDVLCSRSRWARLPHLQDRRPRRPFTRFITSYPVMSSPNRAFDAFLSDCLALGDAVSDTVLGLTAQISQKIYNATLDAHDSTATYMATEGISPSDYKKLLEITALSHPRCVLCPHVDNRPLFELSCGHGCCRKCAERTEDKLCGMCDKSVVVKAKFMPRSKLLHDRKSKLDIHARLALLTHFEYGEKLYNELFILNTCVECGVMKKCQRLLSTCGHIMCQHCIEDKAAFHKILGFRVLAKPSVEVLCPQCSVASTVAAGGFGSDPVSRSFYIREMIQRMFDSERVQHPIESIEVRQRTYCASCEQEHADMAMCECKTCNLETLICMSCANEHDDKCHVISVVAEPKDRAYGLQNLARLYHCADQYLLGILTLFGEDFQPKQTESLVERIVHNRDGIATIYEGIAQAEYVTPLMAKKAVKKAEVCLNRLRLINDVVAKEWPRLRTMANKAVEDVLDIPTDDEGKNKAEEREEETSQSNVLRDDNVNISTGMVARLEEILNEDSDDNVNISTGMVVRVEEILNEDSFEAVNPDQDASSPIGSDYEIVEDDK</sequence>
<feature type="region of interest" description="Disordered" evidence="4">
    <location>
        <begin position="526"/>
        <end position="551"/>
    </location>
</feature>
<proteinExistence type="predicted"/>
<dbReference type="WBParaSite" id="L893_g14818.t1">
    <property type="protein sequence ID" value="L893_g14818.t1"/>
    <property type="gene ID" value="L893_g14818"/>
</dbReference>
<dbReference type="SUPFAM" id="SSF57850">
    <property type="entry name" value="RING/U-box"/>
    <property type="match status" value="1"/>
</dbReference>
<evidence type="ECO:0000256" key="2">
    <source>
        <dbReference type="ARBA" id="ARBA00022771"/>
    </source>
</evidence>
<name>A0A1I7YCS0_9BILA</name>
<dbReference type="GO" id="GO:0008270">
    <property type="term" value="F:zinc ion binding"/>
    <property type="evidence" value="ECO:0007669"/>
    <property type="project" value="UniProtKB-KW"/>
</dbReference>
<keyword evidence="1" id="KW-0479">Metal-binding</keyword>
<evidence type="ECO:0000313" key="6">
    <source>
        <dbReference type="WBParaSite" id="L893_g14818.t1"/>
    </source>
</evidence>
<keyword evidence="2" id="KW-0863">Zinc-finger</keyword>
<evidence type="ECO:0000256" key="1">
    <source>
        <dbReference type="ARBA" id="ARBA00022723"/>
    </source>
</evidence>
<reference evidence="6" key="1">
    <citation type="submission" date="2016-11" db="UniProtKB">
        <authorList>
            <consortium name="WormBaseParasite"/>
        </authorList>
    </citation>
    <scope>IDENTIFICATION</scope>
</reference>
<dbReference type="PROSITE" id="PS00518">
    <property type="entry name" value="ZF_RING_1"/>
    <property type="match status" value="1"/>
</dbReference>
<dbReference type="Proteomes" id="UP000095287">
    <property type="component" value="Unplaced"/>
</dbReference>
<keyword evidence="3" id="KW-0862">Zinc</keyword>
<protein>
    <submittedName>
        <fullName evidence="6">RING-type domain-containing protein</fullName>
    </submittedName>
</protein>
<evidence type="ECO:0000256" key="4">
    <source>
        <dbReference type="SAM" id="MobiDB-lite"/>
    </source>
</evidence>
<feature type="region of interest" description="Disordered" evidence="4">
    <location>
        <begin position="457"/>
        <end position="483"/>
    </location>
</feature>
<dbReference type="AlphaFoldDB" id="A0A1I7YCS0"/>
<organism evidence="5 6">
    <name type="scientific">Steinernema glaseri</name>
    <dbReference type="NCBI Taxonomy" id="37863"/>
    <lineage>
        <taxon>Eukaryota</taxon>
        <taxon>Metazoa</taxon>
        <taxon>Ecdysozoa</taxon>
        <taxon>Nematoda</taxon>
        <taxon>Chromadorea</taxon>
        <taxon>Rhabditida</taxon>
        <taxon>Tylenchina</taxon>
        <taxon>Panagrolaimomorpha</taxon>
        <taxon>Strongyloidoidea</taxon>
        <taxon>Steinernematidae</taxon>
        <taxon>Steinernema</taxon>
    </lineage>
</organism>
<evidence type="ECO:0000256" key="3">
    <source>
        <dbReference type="ARBA" id="ARBA00022833"/>
    </source>
</evidence>
<accession>A0A1I7YCS0</accession>
<dbReference type="InterPro" id="IPR017907">
    <property type="entry name" value="Znf_RING_CS"/>
</dbReference>
<keyword evidence="5" id="KW-1185">Reference proteome</keyword>
<evidence type="ECO:0000313" key="5">
    <source>
        <dbReference type="Proteomes" id="UP000095287"/>
    </source>
</evidence>